<proteinExistence type="predicted"/>
<dbReference type="RefSeq" id="WP_049649157.1">
    <property type="nucleotide sequence ID" value="NZ_QVIG01000001.1"/>
</dbReference>
<dbReference type="Proteomes" id="UP000263377">
    <property type="component" value="Unassembled WGS sequence"/>
</dbReference>
<organism evidence="1 2">
    <name type="scientific">Kitasatospora xanthocidica</name>
    <dbReference type="NCBI Taxonomy" id="83382"/>
    <lineage>
        <taxon>Bacteria</taxon>
        <taxon>Bacillati</taxon>
        <taxon>Actinomycetota</taxon>
        <taxon>Actinomycetes</taxon>
        <taxon>Kitasatosporales</taxon>
        <taxon>Streptomycetaceae</taxon>
        <taxon>Kitasatospora</taxon>
    </lineage>
</organism>
<name>A0A372ZPU7_9ACTN</name>
<comment type="caution">
    <text evidence="1">The sequence shown here is derived from an EMBL/GenBank/DDBJ whole genome shotgun (WGS) entry which is preliminary data.</text>
</comment>
<sequence>METSTRTLLFAAELVEENGTYTLLVEDVRTGSVETTPVPKAMVDKLPTFLSALAAKLNPPAPRRRW</sequence>
<protein>
    <submittedName>
        <fullName evidence="1">Uncharacterized protein</fullName>
    </submittedName>
</protein>
<accession>A0A372ZPU7</accession>
<dbReference type="AlphaFoldDB" id="A0A372ZPU7"/>
<dbReference type="EMBL" id="QVIG01000001">
    <property type="protein sequence ID" value="RGD57420.1"/>
    <property type="molecule type" value="Genomic_DNA"/>
</dbReference>
<keyword evidence="2" id="KW-1185">Reference proteome</keyword>
<gene>
    <name evidence="1" type="ORF">DR950_06085</name>
</gene>
<reference evidence="1 2" key="1">
    <citation type="submission" date="2018-08" db="EMBL/GenBank/DDBJ databases">
        <title>Diversity &amp; Physiological Properties of Lignin-Decomposing Actinobacteria from Soil.</title>
        <authorList>
            <person name="Roh S.G."/>
            <person name="Kim S.B."/>
        </authorList>
    </citation>
    <scope>NUCLEOTIDE SEQUENCE [LARGE SCALE GENOMIC DNA]</scope>
    <source>
        <strain evidence="1 2">MMS17-GH009</strain>
    </source>
</reference>
<evidence type="ECO:0000313" key="2">
    <source>
        <dbReference type="Proteomes" id="UP000263377"/>
    </source>
</evidence>
<evidence type="ECO:0000313" key="1">
    <source>
        <dbReference type="EMBL" id="RGD57420.1"/>
    </source>
</evidence>